<feature type="transmembrane region" description="Helical" evidence="1">
    <location>
        <begin position="148"/>
        <end position="181"/>
    </location>
</feature>
<evidence type="ECO:0000313" key="3">
    <source>
        <dbReference type="EMBL" id="TYB81316.1"/>
    </source>
</evidence>
<feature type="domain" description="DUF112" evidence="2">
    <location>
        <begin position="17"/>
        <end position="438"/>
    </location>
</feature>
<comment type="caution">
    <text evidence="3">The sequence shown here is derived from an EMBL/GenBank/DDBJ whole genome shotgun (WGS) entry which is preliminary data.</text>
</comment>
<evidence type="ECO:0000259" key="2">
    <source>
        <dbReference type="Pfam" id="PF01970"/>
    </source>
</evidence>
<feature type="transmembrane region" description="Helical" evidence="1">
    <location>
        <begin position="103"/>
        <end position="136"/>
    </location>
</feature>
<feature type="transmembrane region" description="Helical" evidence="1">
    <location>
        <begin position="328"/>
        <end position="349"/>
    </location>
</feature>
<accession>A0A5D0RK79</accession>
<evidence type="ECO:0000256" key="1">
    <source>
        <dbReference type="SAM" id="Phobius"/>
    </source>
</evidence>
<keyword evidence="1" id="KW-0812">Transmembrane</keyword>
<feature type="transmembrane region" description="Helical" evidence="1">
    <location>
        <begin position="386"/>
        <end position="404"/>
    </location>
</feature>
<evidence type="ECO:0000313" key="4">
    <source>
        <dbReference type="Proteomes" id="UP000322080"/>
    </source>
</evidence>
<keyword evidence="1" id="KW-1133">Transmembrane helix</keyword>
<dbReference type="RefSeq" id="WP_148377710.1">
    <property type="nucleotide sequence ID" value="NZ_VSIY01000006.1"/>
</dbReference>
<dbReference type="PANTHER" id="PTHR35342">
    <property type="entry name" value="TRICARBOXYLIC TRANSPORT PROTEIN"/>
    <property type="match status" value="1"/>
</dbReference>
<dbReference type="Proteomes" id="UP000322080">
    <property type="component" value="Unassembled WGS sequence"/>
</dbReference>
<protein>
    <recommendedName>
        <fullName evidence="2">DUF112 domain-containing protein</fullName>
    </recommendedName>
</protein>
<keyword evidence="1" id="KW-0472">Membrane</keyword>
<dbReference type="Pfam" id="PF01970">
    <property type="entry name" value="TctA"/>
    <property type="match status" value="1"/>
</dbReference>
<feature type="transmembrane region" description="Helical" evidence="1">
    <location>
        <begin position="201"/>
        <end position="221"/>
    </location>
</feature>
<sequence length="509" mass="52943">MDLLIAALQVTVSPVTLIAIFSGCLLGVIFGAIPGLTFTVAMALVVPMSFALDAAPAIGLLLGTYIGGMTGGSVSAILLGIPGTPSAAATVLDGYPLTRHGKASLALGTAVVASAFGGFVSLIIMMFSVDFVAGLAMRFGPAETFGLLIFGLSTICGLSAGSIVKGLIGAIIGLMVMTIGVDEMSGMQRLTFGTITLQQGINILVAMIALFAVPHVIDAFVQHYRSDRELNELADVRAELPSIRDLARNFWLMLRCSLIGTGVGAIPGTGGPIAAFLAYAHAKKTSKTPEKFGQGAMEGVVAPETANNAVTGGAMIPLLSLGIPGDPATAILLSGLLIHGLIPGPMLFLEHSLEIYEIYLAIVAAYAFVVAIQLLGIRFFVQLLRVPAHLLAVGIVIMCGYGAFTIRNSVFDVVAAAVLGAMAYGLNRARIPLTPIILGLVLGPSIEREFRTAMILSEGRLDIFYTSVPAAGFLLVAFLIVGIQLFKSVRAYFAKSSPKVKSDASTQSN</sequence>
<dbReference type="PANTHER" id="PTHR35342:SF5">
    <property type="entry name" value="TRICARBOXYLIC TRANSPORT PROTEIN"/>
    <property type="match status" value="1"/>
</dbReference>
<dbReference type="InterPro" id="IPR002823">
    <property type="entry name" value="DUF112_TM"/>
</dbReference>
<organism evidence="3 4">
    <name type="scientific">Maritimibacter fusiformis</name>
    <dbReference type="NCBI Taxonomy" id="2603819"/>
    <lineage>
        <taxon>Bacteria</taxon>
        <taxon>Pseudomonadati</taxon>
        <taxon>Pseudomonadota</taxon>
        <taxon>Alphaproteobacteria</taxon>
        <taxon>Rhodobacterales</taxon>
        <taxon>Roseobacteraceae</taxon>
        <taxon>Maritimibacter</taxon>
    </lineage>
</organism>
<proteinExistence type="predicted"/>
<feature type="transmembrane region" description="Helical" evidence="1">
    <location>
        <begin position="252"/>
        <end position="279"/>
    </location>
</feature>
<feature type="transmembrane region" description="Helical" evidence="1">
    <location>
        <begin position="58"/>
        <end position="83"/>
    </location>
</feature>
<name>A0A5D0RK79_9RHOB</name>
<keyword evidence="4" id="KW-1185">Reference proteome</keyword>
<feature type="transmembrane region" description="Helical" evidence="1">
    <location>
        <begin position="358"/>
        <end position="380"/>
    </location>
</feature>
<dbReference type="AlphaFoldDB" id="A0A5D0RK79"/>
<dbReference type="EMBL" id="VSIY01000006">
    <property type="protein sequence ID" value="TYB81316.1"/>
    <property type="molecule type" value="Genomic_DNA"/>
</dbReference>
<gene>
    <name evidence="3" type="ORF">FVF75_09330</name>
</gene>
<reference evidence="3 4" key="1">
    <citation type="submission" date="2019-08" db="EMBL/GenBank/DDBJ databases">
        <title>Identification of a novel species of the genus Boseongicola.</title>
        <authorList>
            <person name="Zhang X.-Q."/>
        </authorList>
    </citation>
    <scope>NUCLEOTIDE SEQUENCE [LARGE SCALE GENOMIC DNA]</scope>
    <source>
        <strain evidence="3 4">HY14</strain>
    </source>
</reference>
<feature type="transmembrane region" description="Helical" evidence="1">
    <location>
        <begin position="463"/>
        <end position="486"/>
    </location>
</feature>
<feature type="transmembrane region" description="Helical" evidence="1">
    <location>
        <begin position="20"/>
        <end position="46"/>
    </location>
</feature>